<dbReference type="CDD" id="cd08071">
    <property type="entry name" value="MPN_DUF2466"/>
    <property type="match status" value="1"/>
</dbReference>
<keyword evidence="9" id="KW-1185">Reference proteome</keyword>
<keyword evidence="1" id="KW-0645">Protease</keyword>
<sequence length="227" mass="25431">MKEKDLSMWEGGCAPREKLLAYGASALSDKELLAIFLKTGRPGLHVLEFATQILKEFGSLHGLMSADYSRFCQVPGLGLARFSQLQATVELSRRFLGHQIKAMCPISNPTLTFDYLKNLLSHREREVFVVIFLDNQNQVLYHKEMFSGTLNSVEVHPREIVREALKSNAAAVILAHNHPSGRAEPSQADRLVTQRIQDACSIVDVRVLDHVVVGKGEYVSFAERAWI</sequence>
<dbReference type="PROSITE" id="PS50249">
    <property type="entry name" value="MPN"/>
    <property type="match status" value="1"/>
</dbReference>
<evidence type="ECO:0000256" key="3">
    <source>
        <dbReference type="ARBA" id="ARBA00022801"/>
    </source>
</evidence>
<dbReference type="SUPFAM" id="SSF47781">
    <property type="entry name" value="RuvA domain 2-like"/>
    <property type="match status" value="1"/>
</dbReference>
<gene>
    <name evidence="8" type="ORF">NCTC12151_00137</name>
</gene>
<protein>
    <recommendedName>
        <fullName evidence="6">UPF0758 protein NCTC12151_00137</fullName>
    </recommendedName>
</protein>
<evidence type="ECO:0000256" key="2">
    <source>
        <dbReference type="ARBA" id="ARBA00022723"/>
    </source>
</evidence>
<dbReference type="NCBIfam" id="TIGR00608">
    <property type="entry name" value="radc"/>
    <property type="match status" value="1"/>
</dbReference>
<keyword evidence="5" id="KW-0482">Metalloprotease</keyword>
<evidence type="ECO:0000256" key="4">
    <source>
        <dbReference type="ARBA" id="ARBA00022833"/>
    </source>
</evidence>
<evidence type="ECO:0000256" key="6">
    <source>
        <dbReference type="HAMAP-Rule" id="MF_00018"/>
    </source>
</evidence>
<dbReference type="OrthoDB" id="9804482at2"/>
<reference evidence="8 9" key="1">
    <citation type="submission" date="2018-06" db="EMBL/GenBank/DDBJ databases">
        <authorList>
            <consortium name="Pathogen Informatics"/>
            <person name="Doyle S."/>
        </authorList>
    </citation>
    <scope>NUCLEOTIDE SEQUENCE [LARGE SCALE GENOMIC DNA]</scope>
    <source>
        <strain evidence="8 9">NCTC12151</strain>
    </source>
</reference>
<dbReference type="GO" id="GO:0006508">
    <property type="term" value="P:proteolysis"/>
    <property type="evidence" value="ECO:0007669"/>
    <property type="project" value="UniProtKB-KW"/>
</dbReference>
<dbReference type="InterPro" id="IPR020891">
    <property type="entry name" value="UPF0758_CS"/>
</dbReference>
<dbReference type="InterPro" id="IPR025657">
    <property type="entry name" value="RadC_JAB"/>
</dbReference>
<feature type="domain" description="MPN" evidence="7">
    <location>
        <begin position="105"/>
        <end position="227"/>
    </location>
</feature>
<dbReference type="InterPro" id="IPR001405">
    <property type="entry name" value="UPF0758"/>
</dbReference>
<dbReference type="Pfam" id="PF04002">
    <property type="entry name" value="RadC"/>
    <property type="match status" value="1"/>
</dbReference>
<evidence type="ECO:0000256" key="1">
    <source>
        <dbReference type="ARBA" id="ARBA00022670"/>
    </source>
</evidence>
<keyword evidence="4" id="KW-0862">Zinc</keyword>
<dbReference type="InterPro" id="IPR022820">
    <property type="entry name" value="UPF0758_YicR"/>
</dbReference>
<evidence type="ECO:0000259" key="7">
    <source>
        <dbReference type="PROSITE" id="PS50249"/>
    </source>
</evidence>
<dbReference type="Proteomes" id="UP000249005">
    <property type="component" value="Chromosome 1"/>
</dbReference>
<dbReference type="KEGG" id="lri:NCTC12151_00137"/>
<keyword evidence="3" id="KW-0378">Hydrolase</keyword>
<dbReference type="GO" id="GO:0008237">
    <property type="term" value="F:metallopeptidase activity"/>
    <property type="evidence" value="ECO:0007669"/>
    <property type="project" value="UniProtKB-KW"/>
</dbReference>
<dbReference type="NCBIfam" id="NF000642">
    <property type="entry name" value="PRK00024.1"/>
    <property type="match status" value="1"/>
</dbReference>
<dbReference type="PROSITE" id="PS01302">
    <property type="entry name" value="UPF0758"/>
    <property type="match status" value="1"/>
</dbReference>
<evidence type="ECO:0000313" key="8">
    <source>
        <dbReference type="EMBL" id="SQI34330.1"/>
    </source>
</evidence>
<proteinExistence type="inferred from homology"/>
<dbReference type="GO" id="GO:0046872">
    <property type="term" value="F:metal ion binding"/>
    <property type="evidence" value="ECO:0007669"/>
    <property type="project" value="UniProtKB-KW"/>
</dbReference>
<dbReference type="RefSeq" id="WP_111738843.1">
    <property type="nucleotide sequence ID" value="NZ_LR698987.1"/>
</dbReference>
<dbReference type="InterPro" id="IPR010994">
    <property type="entry name" value="RuvA_2-like"/>
</dbReference>
<keyword evidence="2" id="KW-0479">Metal-binding</keyword>
<dbReference type="InterPro" id="IPR046778">
    <property type="entry name" value="UPF0758_N"/>
</dbReference>
<dbReference type="HAMAP" id="MF_00018">
    <property type="entry name" value="UPF0758_YicR"/>
    <property type="match status" value="1"/>
</dbReference>
<dbReference type="PANTHER" id="PTHR30471:SF3">
    <property type="entry name" value="UPF0758 PROTEIN YEES-RELATED"/>
    <property type="match status" value="1"/>
</dbReference>
<evidence type="ECO:0000256" key="5">
    <source>
        <dbReference type="ARBA" id="ARBA00023049"/>
    </source>
</evidence>
<comment type="similarity">
    <text evidence="6">Belongs to the UPF0758 family. YicR subfamily.</text>
</comment>
<dbReference type="EMBL" id="LS483470">
    <property type="protein sequence ID" value="SQI34330.1"/>
    <property type="molecule type" value="Genomic_DNA"/>
</dbReference>
<organism evidence="8 9">
    <name type="scientific">Leminorella richardii</name>
    <dbReference type="NCBI Taxonomy" id="158841"/>
    <lineage>
        <taxon>Bacteria</taxon>
        <taxon>Pseudomonadati</taxon>
        <taxon>Pseudomonadota</taxon>
        <taxon>Gammaproteobacteria</taxon>
        <taxon>Enterobacterales</taxon>
        <taxon>Budviciaceae</taxon>
        <taxon>Leminorella</taxon>
    </lineage>
</organism>
<dbReference type="PANTHER" id="PTHR30471">
    <property type="entry name" value="DNA REPAIR PROTEIN RADC"/>
    <property type="match status" value="1"/>
</dbReference>
<dbReference type="InterPro" id="IPR037518">
    <property type="entry name" value="MPN"/>
</dbReference>
<dbReference type="Pfam" id="PF20582">
    <property type="entry name" value="UPF0758_N"/>
    <property type="match status" value="1"/>
</dbReference>
<evidence type="ECO:0000313" key="9">
    <source>
        <dbReference type="Proteomes" id="UP000249005"/>
    </source>
</evidence>
<dbReference type="Gene3D" id="3.40.140.10">
    <property type="entry name" value="Cytidine Deaminase, domain 2"/>
    <property type="match status" value="1"/>
</dbReference>
<name>A0A2X4UMW8_9GAMM</name>
<dbReference type="SUPFAM" id="SSF102712">
    <property type="entry name" value="JAB1/MPN domain"/>
    <property type="match status" value="1"/>
</dbReference>
<dbReference type="AlphaFoldDB" id="A0A2X4UMW8"/>
<accession>A0A2X4UMW8</accession>